<dbReference type="InterPro" id="IPR029052">
    <property type="entry name" value="Metallo-depent_PP-like"/>
</dbReference>
<dbReference type="Pfam" id="PF16655">
    <property type="entry name" value="PhoD_N"/>
    <property type="match status" value="1"/>
</dbReference>
<feature type="domain" description="PhoD-like phosphatase metallophosphatase" evidence="3">
    <location>
        <begin position="143"/>
        <end position="469"/>
    </location>
</feature>
<organism evidence="5 6">
    <name type="scientific">Nonomuraea muscovyensis</name>
    <dbReference type="NCBI Taxonomy" id="1124761"/>
    <lineage>
        <taxon>Bacteria</taxon>
        <taxon>Bacillati</taxon>
        <taxon>Actinomycetota</taxon>
        <taxon>Actinomycetes</taxon>
        <taxon>Streptosporangiales</taxon>
        <taxon>Streptosporangiaceae</taxon>
        <taxon>Nonomuraea</taxon>
    </lineage>
</organism>
<reference evidence="5 6" key="1">
    <citation type="submission" date="2020-08" db="EMBL/GenBank/DDBJ databases">
        <title>Sequencing the genomes of 1000 actinobacteria strains.</title>
        <authorList>
            <person name="Klenk H.-P."/>
        </authorList>
    </citation>
    <scope>NUCLEOTIDE SEQUENCE [LARGE SCALE GENOMIC DNA]</scope>
    <source>
        <strain evidence="5 6">DSM 45913</strain>
    </source>
</reference>
<dbReference type="Gene3D" id="2.60.40.380">
    <property type="entry name" value="Purple acid phosphatase-like, N-terminal"/>
    <property type="match status" value="1"/>
</dbReference>
<comment type="caution">
    <text evidence="5">The sequence shown here is derived from an EMBL/GenBank/DDBJ whole genome shotgun (WGS) entry which is preliminary data.</text>
</comment>
<accession>A0A7X0EWP5</accession>
<dbReference type="EMBL" id="JACHJB010000002">
    <property type="protein sequence ID" value="MBB6347207.1"/>
    <property type="molecule type" value="Genomic_DNA"/>
</dbReference>
<dbReference type="SUPFAM" id="SSF56300">
    <property type="entry name" value="Metallo-dependent phosphatases"/>
    <property type="match status" value="1"/>
</dbReference>
<proteinExistence type="predicted"/>
<feature type="region of interest" description="Disordered" evidence="1">
    <location>
        <begin position="500"/>
        <end position="521"/>
    </location>
</feature>
<dbReference type="InterPro" id="IPR018946">
    <property type="entry name" value="PhoD-like_MPP"/>
</dbReference>
<evidence type="ECO:0000259" key="4">
    <source>
        <dbReference type="Pfam" id="PF16655"/>
    </source>
</evidence>
<evidence type="ECO:0000313" key="6">
    <source>
        <dbReference type="Proteomes" id="UP000583800"/>
    </source>
</evidence>
<feature type="signal peptide" evidence="2">
    <location>
        <begin position="1"/>
        <end position="23"/>
    </location>
</feature>
<dbReference type="PANTHER" id="PTHR43606:SF2">
    <property type="entry name" value="ALKALINE PHOSPHATASE FAMILY PROTEIN (AFU_ORTHOLOGUE AFUA_5G03860)"/>
    <property type="match status" value="1"/>
</dbReference>
<feature type="chain" id="PRO_5038709583" evidence="2">
    <location>
        <begin position="24"/>
        <end position="521"/>
    </location>
</feature>
<evidence type="ECO:0000256" key="1">
    <source>
        <dbReference type="SAM" id="MobiDB-lite"/>
    </source>
</evidence>
<name>A0A7X0EWP5_9ACTN</name>
<dbReference type="InterPro" id="IPR052900">
    <property type="entry name" value="Phospholipid_Metab_Enz"/>
</dbReference>
<protein>
    <submittedName>
        <fullName evidence="5">Alkaline phosphatase D</fullName>
        <ecNumber evidence="5">3.1.3.1</ecNumber>
    </submittedName>
</protein>
<keyword evidence="6" id="KW-1185">Reference proteome</keyword>
<dbReference type="PANTHER" id="PTHR43606">
    <property type="entry name" value="PHOSPHATASE, PUTATIVE (AFU_ORTHOLOGUE AFUA_6G08710)-RELATED"/>
    <property type="match status" value="1"/>
</dbReference>
<dbReference type="InterPro" id="IPR038607">
    <property type="entry name" value="PhoD-like_sf"/>
</dbReference>
<keyword evidence="2" id="KW-0732">Signal</keyword>
<dbReference type="InterPro" id="IPR032093">
    <property type="entry name" value="PhoD_N"/>
</dbReference>
<evidence type="ECO:0000313" key="5">
    <source>
        <dbReference type="EMBL" id="MBB6347207.1"/>
    </source>
</evidence>
<feature type="domain" description="Phospholipase D N-terminal" evidence="4">
    <location>
        <begin position="31"/>
        <end position="129"/>
    </location>
</feature>
<gene>
    <name evidence="5" type="ORF">FHU36_003752</name>
</gene>
<sequence>MISRRSFLAAGLASGLPSLVPSAAFGEPFTLGVACGDPDPGGFVLWTRLAPMPLAEDGLGGMPEAPVPVHWQVTTDPAGKDVVRRGVGEAVRDWAHSVHVEVTGLLPGREYWYRFKAGPYLSPIGRALTAPAPGSVPRSLRIAVCSCANYQHGYFTAYARMAQERPDLVLNLGDYIYEQGSDHLLTLGGNVRDHEGAEAVTLADYRRRHALYKTDPDLQAAHAAAPWVAVMDDHEVVNNWTNLIPAERRGAAFRAYYEHMPLRPSARPGGPAIQLYRRLHWGNLAALHVLDTRQYRDAHQCAPGYSSCPLPADPSRSMLGLDQEQWLLDGLRRFGARWELIGQQVFFGQRDRDPGLDRVVRQDAWDGYTAARLRLSEGWIEAGVRNAVVLTGDVHAHWAGNLVLDYDDPDSRPIGAEFAVTSISSGGDGHDIDPATDPLLAGNPHLRLHLRRRGYLMIQITPSTLTADFKIVPYVSTPGAPVVTAGTFALHDRIRGLIPVAGTTPSPRHPDSSAAELRRQS</sequence>
<dbReference type="Proteomes" id="UP000583800">
    <property type="component" value="Unassembled WGS sequence"/>
</dbReference>
<evidence type="ECO:0000259" key="3">
    <source>
        <dbReference type="Pfam" id="PF09423"/>
    </source>
</evidence>
<feature type="compositionally biased region" description="Basic and acidic residues" evidence="1">
    <location>
        <begin position="508"/>
        <end position="521"/>
    </location>
</feature>
<dbReference type="EC" id="3.1.3.1" evidence="5"/>
<dbReference type="CDD" id="cd07389">
    <property type="entry name" value="MPP_PhoD"/>
    <property type="match status" value="1"/>
</dbReference>
<dbReference type="GO" id="GO:0004035">
    <property type="term" value="F:alkaline phosphatase activity"/>
    <property type="evidence" value="ECO:0007669"/>
    <property type="project" value="UniProtKB-EC"/>
</dbReference>
<dbReference type="AlphaFoldDB" id="A0A7X0EWP5"/>
<dbReference type="Gene3D" id="3.60.21.70">
    <property type="entry name" value="PhoD-like phosphatase"/>
    <property type="match status" value="1"/>
</dbReference>
<keyword evidence="5" id="KW-0378">Hydrolase</keyword>
<evidence type="ECO:0000256" key="2">
    <source>
        <dbReference type="SAM" id="SignalP"/>
    </source>
</evidence>
<dbReference type="Pfam" id="PF09423">
    <property type="entry name" value="PhoD"/>
    <property type="match status" value="1"/>
</dbReference>